<accession>Q01TZ9</accession>
<gene>
    <name evidence="3" type="ordered locus">Acid_5930</name>
</gene>
<dbReference type="STRING" id="234267.Acid_5930"/>
<name>Q01TZ9_SOLUE</name>
<dbReference type="eggNOG" id="COG1028">
    <property type="taxonomic scope" value="Bacteria"/>
</dbReference>
<dbReference type="Pfam" id="PF00106">
    <property type="entry name" value="adh_short"/>
    <property type="match status" value="1"/>
</dbReference>
<evidence type="ECO:0000256" key="1">
    <source>
        <dbReference type="ARBA" id="ARBA00006484"/>
    </source>
</evidence>
<dbReference type="InterPro" id="IPR020904">
    <property type="entry name" value="Sc_DH/Rdtase_CS"/>
</dbReference>
<sequence length="260" mass="27830">MSTALVTGGGRGIGQGIALRLAKEGMRVVVTARSADQLAETVRLSGGKIAALPADISQTREVSMMVSVAEREVGPIDLLVNNAGIGGPLTPLADSDPDEWWETLEVNLLGPYLCCRTVLPGMIARKSGRIINMASGAGTFPIPDMSAYVASKTALIRLSEQLAMEVKPHGISVFPIRPGVVRTAMVEEARGAVPLIQKILDEGQDVTPDTVADLVLFLASGKADRLSGRLFSVNEDLEEIVSRADEVERDNLYLLRTRRL</sequence>
<proteinExistence type="inferred from homology"/>
<dbReference type="KEGG" id="sus:Acid_5930"/>
<dbReference type="EMBL" id="CP000473">
    <property type="protein sequence ID" value="ABJ86871.1"/>
    <property type="molecule type" value="Genomic_DNA"/>
</dbReference>
<dbReference type="AlphaFoldDB" id="Q01TZ9"/>
<dbReference type="OrthoDB" id="9808814at2"/>
<evidence type="ECO:0000256" key="2">
    <source>
        <dbReference type="RuleBase" id="RU000363"/>
    </source>
</evidence>
<dbReference type="PANTHER" id="PTHR42879">
    <property type="entry name" value="3-OXOACYL-(ACYL-CARRIER-PROTEIN) REDUCTASE"/>
    <property type="match status" value="1"/>
</dbReference>
<dbReference type="SUPFAM" id="SSF51735">
    <property type="entry name" value="NAD(P)-binding Rossmann-fold domains"/>
    <property type="match status" value="1"/>
</dbReference>
<dbReference type="PRINTS" id="PR00080">
    <property type="entry name" value="SDRFAMILY"/>
</dbReference>
<dbReference type="InterPro" id="IPR036291">
    <property type="entry name" value="NAD(P)-bd_dom_sf"/>
</dbReference>
<protein>
    <submittedName>
        <fullName evidence="3">Short-chain dehydrogenase/reductase SDR</fullName>
    </submittedName>
</protein>
<dbReference type="CDD" id="cd05233">
    <property type="entry name" value="SDR_c"/>
    <property type="match status" value="1"/>
</dbReference>
<dbReference type="InterPro" id="IPR002347">
    <property type="entry name" value="SDR_fam"/>
</dbReference>
<dbReference type="Gene3D" id="3.40.50.720">
    <property type="entry name" value="NAD(P)-binding Rossmann-like Domain"/>
    <property type="match status" value="1"/>
</dbReference>
<organism evidence="3">
    <name type="scientific">Solibacter usitatus (strain Ellin6076)</name>
    <dbReference type="NCBI Taxonomy" id="234267"/>
    <lineage>
        <taxon>Bacteria</taxon>
        <taxon>Pseudomonadati</taxon>
        <taxon>Acidobacteriota</taxon>
        <taxon>Terriglobia</taxon>
        <taxon>Bryobacterales</taxon>
        <taxon>Solibacteraceae</taxon>
        <taxon>Candidatus Solibacter</taxon>
    </lineage>
</organism>
<dbReference type="InterPro" id="IPR050259">
    <property type="entry name" value="SDR"/>
</dbReference>
<evidence type="ECO:0000313" key="3">
    <source>
        <dbReference type="EMBL" id="ABJ86871.1"/>
    </source>
</evidence>
<dbReference type="HOGENOM" id="CLU_010194_2_10_0"/>
<dbReference type="PANTHER" id="PTHR42879:SF2">
    <property type="entry name" value="3-OXOACYL-[ACYL-CARRIER-PROTEIN] REDUCTASE FABG"/>
    <property type="match status" value="1"/>
</dbReference>
<comment type="similarity">
    <text evidence="1 2">Belongs to the short-chain dehydrogenases/reductases (SDR) family.</text>
</comment>
<dbReference type="FunFam" id="3.40.50.720:FF:000084">
    <property type="entry name" value="Short-chain dehydrogenase reductase"/>
    <property type="match status" value="1"/>
</dbReference>
<dbReference type="PROSITE" id="PS00061">
    <property type="entry name" value="ADH_SHORT"/>
    <property type="match status" value="1"/>
</dbReference>
<dbReference type="PRINTS" id="PR00081">
    <property type="entry name" value="GDHRDH"/>
</dbReference>
<dbReference type="InParanoid" id="Q01TZ9"/>
<dbReference type="GO" id="GO:0032787">
    <property type="term" value="P:monocarboxylic acid metabolic process"/>
    <property type="evidence" value="ECO:0007669"/>
    <property type="project" value="UniProtKB-ARBA"/>
</dbReference>
<reference evidence="3" key="1">
    <citation type="submission" date="2006-10" db="EMBL/GenBank/DDBJ databases">
        <title>Complete sequence of Solibacter usitatus Ellin6076.</title>
        <authorList>
            <consortium name="US DOE Joint Genome Institute"/>
            <person name="Copeland A."/>
            <person name="Lucas S."/>
            <person name="Lapidus A."/>
            <person name="Barry K."/>
            <person name="Detter J.C."/>
            <person name="Glavina del Rio T."/>
            <person name="Hammon N."/>
            <person name="Israni S."/>
            <person name="Dalin E."/>
            <person name="Tice H."/>
            <person name="Pitluck S."/>
            <person name="Thompson L.S."/>
            <person name="Brettin T."/>
            <person name="Bruce D."/>
            <person name="Han C."/>
            <person name="Tapia R."/>
            <person name="Gilna P."/>
            <person name="Schmutz J."/>
            <person name="Larimer F."/>
            <person name="Land M."/>
            <person name="Hauser L."/>
            <person name="Kyrpides N."/>
            <person name="Mikhailova N."/>
            <person name="Janssen P.H."/>
            <person name="Kuske C.R."/>
            <person name="Richardson P."/>
        </authorList>
    </citation>
    <scope>NUCLEOTIDE SEQUENCE</scope>
    <source>
        <strain evidence="3">Ellin6076</strain>
    </source>
</reference>